<proteinExistence type="predicted"/>
<dbReference type="Proteomes" id="UP000198982">
    <property type="component" value="Unassembled WGS sequence"/>
</dbReference>
<reference evidence="2" key="1">
    <citation type="submission" date="2016-10" db="EMBL/GenBank/DDBJ databases">
        <authorList>
            <person name="Varghese N."/>
            <person name="Submissions S."/>
        </authorList>
    </citation>
    <scope>NUCLEOTIDE SEQUENCE [LARGE SCALE GENOMIC DNA]</scope>
    <source>
        <strain evidence="2">DSM 9751</strain>
    </source>
</reference>
<keyword evidence="2" id="KW-1185">Reference proteome</keyword>
<dbReference type="AlphaFoldDB" id="A0A1H5A5Q1"/>
<dbReference type="EMBL" id="FNTJ01000003">
    <property type="protein sequence ID" value="SED37713.1"/>
    <property type="molecule type" value="Genomic_DNA"/>
</dbReference>
<evidence type="ECO:0000313" key="1">
    <source>
        <dbReference type="EMBL" id="SED37713.1"/>
    </source>
</evidence>
<evidence type="ECO:0000313" key="2">
    <source>
        <dbReference type="Proteomes" id="UP000198982"/>
    </source>
</evidence>
<organism evidence="1 2">
    <name type="scientific">Pseudomonas saponiphila</name>
    <dbReference type="NCBI Taxonomy" id="556534"/>
    <lineage>
        <taxon>Bacteria</taxon>
        <taxon>Pseudomonadati</taxon>
        <taxon>Pseudomonadota</taxon>
        <taxon>Gammaproteobacteria</taxon>
        <taxon>Pseudomonadales</taxon>
        <taxon>Pseudomonadaceae</taxon>
        <taxon>Pseudomonas</taxon>
    </lineage>
</organism>
<gene>
    <name evidence="1" type="ORF">SAMN05216178_7000</name>
</gene>
<sequence>MNWKCPECGSLELTVSGVCEAYVNQRPDGSRPNLVPVGGIDFDLTSLMTCCKCSYCDASASFVCEDKLQRPIPPGLVDLSLLPISVAGINAGLFFDSTGNVRTIQHAHSEAEILISFSGVSGQRYLRVAERKPDGAGPSYLTEYYPSAKDIEPLIGSSGQVEGLIDLPGKLAMPDAMRIAMVYHRDETDLPTRREAIAYEAIGLCAGVDRRTFPTCSLDATADEDGALRIKLKAYVDRPTLVKCFYENWVWVGNTYYDDEAPDGVNDIRELESFKRARQYAESLGYLVEFI</sequence>
<protein>
    <submittedName>
        <fullName evidence="1">Uncharacterized protein</fullName>
    </submittedName>
</protein>
<name>A0A1H5A5Q1_9PSED</name>
<accession>A0A1H5A5Q1</accession>
<dbReference type="RefSeq" id="WP_092320951.1">
    <property type="nucleotide sequence ID" value="NZ_FNTJ01000003.1"/>
</dbReference>